<reference evidence="2" key="2">
    <citation type="submission" date="2015-06" db="UniProtKB">
        <authorList>
            <consortium name="EnsemblPlants"/>
        </authorList>
    </citation>
    <scope>IDENTIFICATION</scope>
</reference>
<organism evidence="2 3">
    <name type="scientific">Oryza rufipogon</name>
    <name type="common">Brownbeard rice</name>
    <name type="synonym">Asian wild rice</name>
    <dbReference type="NCBI Taxonomy" id="4529"/>
    <lineage>
        <taxon>Eukaryota</taxon>
        <taxon>Viridiplantae</taxon>
        <taxon>Streptophyta</taxon>
        <taxon>Embryophyta</taxon>
        <taxon>Tracheophyta</taxon>
        <taxon>Spermatophyta</taxon>
        <taxon>Magnoliopsida</taxon>
        <taxon>Liliopsida</taxon>
        <taxon>Poales</taxon>
        <taxon>Poaceae</taxon>
        <taxon>BOP clade</taxon>
        <taxon>Oryzoideae</taxon>
        <taxon>Oryzeae</taxon>
        <taxon>Oryzinae</taxon>
        <taxon>Oryza</taxon>
    </lineage>
</organism>
<feature type="compositionally biased region" description="Pro residues" evidence="1">
    <location>
        <begin position="93"/>
        <end position="103"/>
    </location>
</feature>
<feature type="compositionally biased region" description="Gly residues" evidence="1">
    <location>
        <begin position="31"/>
        <end position="47"/>
    </location>
</feature>
<dbReference type="Gramene" id="ORUFI07G02170.1">
    <property type="protein sequence ID" value="ORUFI07G02170.1"/>
    <property type="gene ID" value="ORUFI07G02170"/>
</dbReference>
<dbReference type="AlphaFoldDB" id="A0A0E0Q3S9"/>
<dbReference type="EnsemblPlants" id="ORUFI07G02170.1">
    <property type="protein sequence ID" value="ORUFI07G02170.1"/>
    <property type="gene ID" value="ORUFI07G02170"/>
</dbReference>
<feature type="compositionally biased region" description="Basic residues" evidence="1">
    <location>
        <begin position="1"/>
        <end position="12"/>
    </location>
</feature>
<dbReference type="STRING" id="4529.A0A0E0Q3S9"/>
<proteinExistence type="predicted"/>
<keyword evidence="3" id="KW-1185">Reference proteome</keyword>
<reference evidence="3" key="1">
    <citation type="submission" date="2013-06" db="EMBL/GenBank/DDBJ databases">
        <authorList>
            <person name="Zhao Q."/>
        </authorList>
    </citation>
    <scope>NUCLEOTIDE SEQUENCE</scope>
    <source>
        <strain evidence="3">cv. W1943</strain>
    </source>
</reference>
<accession>A0A0E0Q3S9</accession>
<sequence>MAGAARCRRRGRNWAASAAGEELGSGSVEELGGGGGDGSRRVCGGGAARASCHHRRPPPPRSAPPPCRPSPPIVAPLRSPPCLSSSSSISLVLPPPPPSPSPAPEHKPPLLGVDGFLIQLWPPDAAEVLASRLGIHPSLRALNFAMCSALRAAHLDLVFRLFSPDFPGDAATVAFLVRACSAEGRPLNGLRLRRVRSWAALGRTKEQSSDGSASMAAAAARMSHSMALLGWSTPRRSWMS</sequence>
<dbReference type="HOGENOM" id="CLU_110905_0_0_1"/>
<dbReference type="Proteomes" id="UP000008022">
    <property type="component" value="Unassembled WGS sequence"/>
</dbReference>
<name>A0A0E0Q3S9_ORYRU</name>
<protein>
    <submittedName>
        <fullName evidence="2">Uncharacterized protein</fullName>
    </submittedName>
</protein>
<evidence type="ECO:0000256" key="1">
    <source>
        <dbReference type="SAM" id="MobiDB-lite"/>
    </source>
</evidence>
<feature type="compositionally biased region" description="Low complexity" evidence="1">
    <location>
        <begin position="13"/>
        <end position="30"/>
    </location>
</feature>
<evidence type="ECO:0000313" key="3">
    <source>
        <dbReference type="Proteomes" id="UP000008022"/>
    </source>
</evidence>
<feature type="region of interest" description="Disordered" evidence="1">
    <location>
        <begin position="1"/>
        <end position="71"/>
    </location>
</feature>
<feature type="region of interest" description="Disordered" evidence="1">
    <location>
        <begin position="87"/>
        <end position="107"/>
    </location>
</feature>
<evidence type="ECO:0000313" key="2">
    <source>
        <dbReference type="EnsemblPlants" id="ORUFI07G02170.1"/>
    </source>
</evidence>
<feature type="compositionally biased region" description="Pro residues" evidence="1">
    <location>
        <begin position="59"/>
        <end position="71"/>
    </location>
</feature>